<dbReference type="OrthoDB" id="4062651at2759"/>
<dbReference type="VEuPathDB" id="PlasmoDB:PRELSG_0727900"/>
<dbReference type="RefSeq" id="XP_028532520.1">
    <property type="nucleotide sequence ID" value="XM_028675985.1"/>
</dbReference>
<feature type="coiled-coil region" evidence="1">
    <location>
        <begin position="491"/>
        <end position="523"/>
    </location>
</feature>
<feature type="coiled-coil region" evidence="1">
    <location>
        <begin position="1179"/>
        <end position="1233"/>
    </location>
</feature>
<dbReference type="Gene3D" id="2.10.25.10">
    <property type="entry name" value="Laminin"/>
    <property type="match status" value="1"/>
</dbReference>
<sequence>MCIFFLLFLFFCFHSETIGFLNFLHKTNETTKKYTLLLISLIESRENIKLDKNNDEKLKDIEKNIKKIKNEMYDLYFSLKYLYSSINLSFIKELYLYDENVQIWIFEEKNLNNIKTVKDIKIYLEKITVYYKKKFMKNKLEETCSYINTKNILRKQIEVLRYNYYMILIKLYYKKYINYFKKLTVNRNDFFNIPFNSHLNFKEDIYYKTFENFSVNISEKKILQEKKNRSKINKIKNKDEDQIKKEKDNEEKNLNYIETYQYILSEKSDKKFMMKMRNLLNNIEISLEKNIANSVKYISRRMIEISEKQVSINYCRDIYKELKYKNYDKIFFDENHFENLIKHSREKSFPSLIAQEKKQLYEKRNIFEYFIFFHIEKLLNIKSKLEDKLKEFLNLFKKFQNNPQSMVLTIRNEIKYIFSFLDEYIDMYSFIYLNFDDYYSTIRDILSLNYIKQNLKDNRKDVAENIIKHLSDLNKSFSKYKKTKEIYENFIENLLKQKNDIEINKSNKNIKKNNEEKNDISKNELLKKKGKNEDYSDANNIEESKFFNFKELSFILNDKKNFIEKEDKKKKNELYDKVIKDENEYLHNLKNIMKLLNDYKELKNKKIEIKYISNTSKSEREPILFASKFRQYEIIEYYKNILLFIKILIKKRILLKLKTKIMILREFFPLSFLFNKYFVYIIYNNSFKNFIKKYKKKVNQNFCFDLTLKNLESLLKHIDLSNIFMNYMFYIFNLNHNFISKHLKVDEIILTHLHKNVKKLKNLTDVKNFLQKNFSYSINNLTHKKIIKSFKFINTYLHNIFNNNNISVYILKNFENLKIQCSNEDLHEIYNEVYSKNKVEDFIFNNMNDLKNKFNKINMANVSSIQFCSYSEFPLKLFDNALLINSLTESYKFILYKTQQNYIFKLYYYSNHKNATVFEKIIFQLLSKYNMDTYNNLKISTFNSYCKKKKIKKENIKFYTGINSSNEDNILNEDKDNYIFSNNNNNKYVHKNLEILCDKQYSNNENSSLISQEKKDSNLKINIKINKSQDKFENSNINNNLLFNKNTNLPYFYKCDLLDENKKSLVSFYIKNFEKYSNKSVFELPKEENDEINNILYPFPNTEKNNFYEINKNKVKEEFMYCDNMYKNSKHNSYDSTFNTTLANKNELLFEKESIEHYYLILNLLYEYIVNKSESLLNIKKIEKEISNLYVRIKLYEENISHIYKQKQLKNSIDETNEMKKQYKKDISEAVNEKHKALLNIYKDIIHTHSKTENYLISLKKANEKKKISIKNFELNKYALLTQNKKEDIQQFNFYHSEILKYLQKQKKCCDSYLKEMLTHFKYLSIFHSSFSNVEKNKKIIEYIYISINDSFNDIIRCEKSTKQLIVNYKKIKEKLHLIYTIKSSSHKKFRKFYLLTNYFYIEKDDNVYFFLDNDEKIRNYKIYKRLINDIEEDLLIVGKIKDKNKKRQIIFKELEEQINVLKELKKQLHIDVEYNVKTLYSNIFYENMLIYEYLVSYEEKLNKKLLIYNNILNNIRNSFEHKPNFTYDPSFFYNYVKYDNKGIEFVDKILEIYEGKNYVNIEKGNNYNNKIYISYNKNKMKKNNFTSNQDTPFELIENKCNYKKCSQNSFCSIYKSREKCFCFLNYIMIDKKCYLNENNTCSIKNGGCDQKAKCELKKNKIKCTCPLGTKSIHEGVLCSLSTFKKISNFFILLLILISYFS</sequence>
<accession>A0A1J1H4M8</accession>
<evidence type="ECO:0000313" key="4">
    <source>
        <dbReference type="Proteomes" id="UP000220158"/>
    </source>
</evidence>
<keyword evidence="4" id="KW-1185">Reference proteome</keyword>
<feature type="signal peptide" evidence="2">
    <location>
        <begin position="1"/>
        <end position="19"/>
    </location>
</feature>
<evidence type="ECO:0000313" key="3">
    <source>
        <dbReference type="EMBL" id="CRG99514.1"/>
    </source>
</evidence>
<dbReference type="OMA" id="RCCDAYI"/>
<dbReference type="SUPFAM" id="SSF57196">
    <property type="entry name" value="EGF/Laminin"/>
    <property type="match status" value="1"/>
</dbReference>
<protein>
    <submittedName>
        <fullName evidence="3">Merozoite surface protein 1 paralog, putative</fullName>
    </submittedName>
</protein>
<gene>
    <name evidence="3" type="primary">MSP1P</name>
    <name evidence="3" type="ORF">PRELSG_0727900</name>
</gene>
<keyword evidence="3" id="KW-0477">Merozoite</keyword>
<evidence type="ECO:0000256" key="1">
    <source>
        <dbReference type="SAM" id="Coils"/>
    </source>
</evidence>
<keyword evidence="1" id="KW-0175">Coiled coil</keyword>
<dbReference type="Proteomes" id="UP000220158">
    <property type="component" value="Chromosome 7"/>
</dbReference>
<reference evidence="3 4" key="1">
    <citation type="submission" date="2015-04" db="EMBL/GenBank/DDBJ databases">
        <authorList>
            <consortium name="Pathogen Informatics"/>
        </authorList>
    </citation>
    <scope>NUCLEOTIDE SEQUENCE [LARGE SCALE GENOMIC DNA]</scope>
    <source>
        <strain evidence="3 4">SGS1</strain>
    </source>
</reference>
<proteinExistence type="predicted"/>
<evidence type="ECO:0000256" key="2">
    <source>
        <dbReference type="SAM" id="SignalP"/>
    </source>
</evidence>
<name>A0A1J1H4M8_PLARL</name>
<dbReference type="KEGG" id="prel:PRELSG_0727900"/>
<feature type="coiled-coil region" evidence="1">
    <location>
        <begin position="1414"/>
        <end position="1472"/>
    </location>
</feature>
<dbReference type="GeneID" id="39735616"/>
<dbReference type="EMBL" id="LN835302">
    <property type="protein sequence ID" value="CRG99514.1"/>
    <property type="molecule type" value="Genomic_DNA"/>
</dbReference>
<organism evidence="3 4">
    <name type="scientific">Plasmodium relictum</name>
    <dbReference type="NCBI Taxonomy" id="85471"/>
    <lineage>
        <taxon>Eukaryota</taxon>
        <taxon>Sar</taxon>
        <taxon>Alveolata</taxon>
        <taxon>Apicomplexa</taxon>
        <taxon>Aconoidasida</taxon>
        <taxon>Haemosporida</taxon>
        <taxon>Plasmodiidae</taxon>
        <taxon>Plasmodium</taxon>
        <taxon>Plasmodium (Haemamoeba)</taxon>
    </lineage>
</organism>
<keyword evidence="2" id="KW-0732">Signal</keyword>
<feature type="coiled-coil region" evidence="1">
    <location>
        <begin position="375"/>
        <end position="402"/>
    </location>
</feature>
<feature type="chain" id="PRO_5009618962" evidence="2">
    <location>
        <begin position="20"/>
        <end position="1702"/>
    </location>
</feature>